<organism evidence="1 2">
    <name type="scientific">Chelativorans composti</name>
    <dbReference type="NCBI Taxonomy" id="768533"/>
    <lineage>
        <taxon>Bacteria</taxon>
        <taxon>Pseudomonadati</taxon>
        <taxon>Pseudomonadota</taxon>
        <taxon>Alphaproteobacteria</taxon>
        <taxon>Hyphomicrobiales</taxon>
        <taxon>Phyllobacteriaceae</taxon>
        <taxon>Chelativorans</taxon>
    </lineage>
</organism>
<comment type="caution">
    <text evidence="1">The sequence shown here is derived from an EMBL/GenBank/DDBJ whole genome shotgun (WGS) entry which is preliminary data.</text>
</comment>
<keyword evidence="2" id="KW-1185">Reference proteome</keyword>
<evidence type="ECO:0000313" key="2">
    <source>
        <dbReference type="Proteomes" id="UP001597373"/>
    </source>
</evidence>
<proteinExistence type="predicted"/>
<reference evidence="2" key="1">
    <citation type="journal article" date="2019" name="Int. J. Syst. Evol. Microbiol.">
        <title>The Global Catalogue of Microorganisms (GCM) 10K type strain sequencing project: providing services to taxonomists for standard genome sequencing and annotation.</title>
        <authorList>
            <consortium name="The Broad Institute Genomics Platform"/>
            <consortium name="The Broad Institute Genome Sequencing Center for Infectious Disease"/>
            <person name="Wu L."/>
            <person name="Ma J."/>
        </authorList>
    </citation>
    <scope>NUCLEOTIDE SEQUENCE [LARGE SCALE GENOMIC DNA]</scope>
    <source>
        <strain evidence="2">KCTC 23707</strain>
    </source>
</reference>
<protein>
    <recommendedName>
        <fullName evidence="3">Phage protein</fullName>
    </recommendedName>
</protein>
<dbReference type="EMBL" id="JBHUIR010000059">
    <property type="protein sequence ID" value="MFD2261081.1"/>
    <property type="molecule type" value="Genomic_DNA"/>
</dbReference>
<name>A0ABW5DNE1_9HYPH</name>
<gene>
    <name evidence="1" type="ORF">ACFSMZ_15130</name>
</gene>
<evidence type="ECO:0000313" key="1">
    <source>
        <dbReference type="EMBL" id="MFD2261081.1"/>
    </source>
</evidence>
<evidence type="ECO:0008006" key="3">
    <source>
        <dbReference type="Google" id="ProtNLM"/>
    </source>
</evidence>
<accession>A0ABW5DNE1</accession>
<dbReference type="Proteomes" id="UP001597373">
    <property type="component" value="Unassembled WGS sequence"/>
</dbReference>
<dbReference type="RefSeq" id="WP_345098523.1">
    <property type="nucleotide sequence ID" value="NZ_BAABGS010000017.1"/>
</dbReference>
<sequence>MFEPNQVGKLYKLIGRDVFARSTYAEPIDCPFGAVNMDVGARKTSVRADSSASRGSADEHAAERAKILIAPFIDVQVGDKFECEEGVFVIQTKHVRRSIMGNIDHFECDLEVIPA</sequence>